<feature type="domain" description="Trichohyalin-plectin-homology" evidence="4">
    <location>
        <begin position="151"/>
        <end position="490"/>
    </location>
</feature>
<dbReference type="InterPro" id="IPR039986">
    <property type="entry name" value="CFAP210"/>
</dbReference>
<evidence type="ECO:0000313" key="5">
    <source>
        <dbReference type="EMBL" id="KRW98400.1"/>
    </source>
</evidence>
<evidence type="ECO:0000256" key="3">
    <source>
        <dbReference type="SAM" id="MobiDB-lite"/>
    </source>
</evidence>
<feature type="region of interest" description="Disordered" evidence="3">
    <location>
        <begin position="1"/>
        <end position="62"/>
    </location>
</feature>
<evidence type="ECO:0000313" key="6">
    <source>
        <dbReference type="Proteomes" id="UP000054937"/>
    </source>
</evidence>
<evidence type="ECO:0000259" key="4">
    <source>
        <dbReference type="Pfam" id="PF13868"/>
    </source>
</evidence>
<keyword evidence="1 2" id="KW-0175">Coiled coil</keyword>
<feature type="coiled-coil region" evidence="2">
    <location>
        <begin position="169"/>
        <end position="381"/>
    </location>
</feature>
<dbReference type="Pfam" id="PF13868">
    <property type="entry name" value="TPH"/>
    <property type="match status" value="1"/>
</dbReference>
<dbReference type="PANTHER" id="PTHR28663:SF1">
    <property type="entry name" value="CILIA- AND FLAGELLA- ASSOCIATED PROTEIN 210"/>
    <property type="match status" value="1"/>
</dbReference>
<reference evidence="5 6" key="1">
    <citation type="journal article" date="2015" name="Sci. Rep.">
        <title>Genome of the facultative scuticociliatosis pathogen Pseudocohnilembus persalinus provides insight into its virulence through horizontal gene transfer.</title>
        <authorList>
            <person name="Xiong J."/>
            <person name="Wang G."/>
            <person name="Cheng J."/>
            <person name="Tian M."/>
            <person name="Pan X."/>
            <person name="Warren A."/>
            <person name="Jiang C."/>
            <person name="Yuan D."/>
            <person name="Miao W."/>
        </authorList>
    </citation>
    <scope>NUCLEOTIDE SEQUENCE [LARGE SCALE GENOMIC DNA]</scope>
    <source>
        <strain evidence="5">36N120E</strain>
    </source>
</reference>
<dbReference type="PANTHER" id="PTHR28663">
    <property type="entry name" value="COILED-COIL DOMAIN-CONTAINING PROTEIN 173"/>
    <property type="match status" value="1"/>
</dbReference>
<comment type="caution">
    <text evidence="5">The sequence shown here is derived from an EMBL/GenBank/DDBJ whole genome shotgun (WGS) entry which is preliminary data.</text>
</comment>
<dbReference type="OrthoDB" id="331765at2759"/>
<dbReference type="OMA" id="NWGNTID"/>
<feature type="compositionally biased region" description="Polar residues" evidence="3">
    <location>
        <begin position="23"/>
        <end position="45"/>
    </location>
</feature>
<keyword evidence="6" id="KW-1185">Reference proteome</keyword>
<dbReference type="InterPro" id="IPR043597">
    <property type="entry name" value="TPH_dom"/>
</dbReference>
<dbReference type="EMBL" id="LDAU01000251">
    <property type="protein sequence ID" value="KRW98400.1"/>
    <property type="molecule type" value="Genomic_DNA"/>
</dbReference>
<feature type="region of interest" description="Disordered" evidence="3">
    <location>
        <begin position="77"/>
        <end position="111"/>
    </location>
</feature>
<evidence type="ECO:0000256" key="1">
    <source>
        <dbReference type="ARBA" id="ARBA00023054"/>
    </source>
</evidence>
<feature type="compositionally biased region" description="Polar residues" evidence="3">
    <location>
        <begin position="1"/>
        <end position="13"/>
    </location>
</feature>
<organism evidence="5 6">
    <name type="scientific">Pseudocohnilembus persalinus</name>
    <name type="common">Ciliate</name>
    <dbReference type="NCBI Taxonomy" id="266149"/>
    <lineage>
        <taxon>Eukaryota</taxon>
        <taxon>Sar</taxon>
        <taxon>Alveolata</taxon>
        <taxon>Ciliophora</taxon>
        <taxon>Intramacronucleata</taxon>
        <taxon>Oligohymenophorea</taxon>
        <taxon>Scuticociliatia</taxon>
        <taxon>Philasterida</taxon>
        <taxon>Pseudocohnilembidae</taxon>
        <taxon>Pseudocohnilembus</taxon>
    </lineage>
</organism>
<proteinExistence type="predicted"/>
<protein>
    <recommendedName>
        <fullName evidence="4">Trichohyalin-plectin-homology domain-containing protein</fullName>
    </recommendedName>
</protein>
<name>A0A0V0Q873_PSEPJ</name>
<dbReference type="AlphaFoldDB" id="A0A0V0Q873"/>
<feature type="compositionally biased region" description="Basic and acidic residues" evidence="3">
    <location>
        <begin position="81"/>
        <end position="96"/>
    </location>
</feature>
<dbReference type="InParanoid" id="A0A0V0Q873"/>
<sequence>MSYYSQSKNQQGSDLGFGIKGTSFLQRPQSSIQNKSQTQKQSRIQSALGGSRSNVNKPHNLPLSDYIRIREKVGIDPNDEIDNKTMDKRELKEKSMKRVQNWTDSRKQKDNQRFERFKKDEEERRRIDEEEKQFQLQEKKKIIDKANKQLYDRDDRVKQFYSKIAVVDALDQRKQQAELKKLMDQMEKKRDQLYFQQQQEYLQREDEKEQIKKEQLKKKRAQTAKVLKEQHENQRQRFIEHLQGQRIEGEIIKVRAQEMIEKEKIQELEKRERAKQLQEEIIRNNEELKILRQHLKEQEKEEEKQIEKHAQKKQLLADMRKKREKFIFEEKQREREKLIEKQAKQLAEIKAKEDARLNKDIKEAEIKAEQTEKLKQEKRKKLVKQFDESIKINMENKRIQSAKQKEEDKDYRDFWINKNKEIQNRETKDIQFYRDRCKELQEFHKQQALEKQKLREKEFELELEENEKNKRVHENGQLHFNSWAERMIHLQNQDGKDTKPLQKLLNQLKLPQP</sequence>
<evidence type="ECO:0000256" key="2">
    <source>
        <dbReference type="SAM" id="Coils"/>
    </source>
</evidence>
<gene>
    <name evidence="5" type="ORF">PPERSA_12879</name>
</gene>
<dbReference type="Proteomes" id="UP000054937">
    <property type="component" value="Unassembled WGS sequence"/>
</dbReference>
<accession>A0A0V0Q873</accession>